<proteinExistence type="predicted"/>
<organism evidence="1">
    <name type="scientific">Schistocephalus solidus</name>
    <name type="common">Tapeworm</name>
    <dbReference type="NCBI Taxonomy" id="70667"/>
    <lineage>
        <taxon>Eukaryota</taxon>
        <taxon>Metazoa</taxon>
        <taxon>Spiralia</taxon>
        <taxon>Lophotrochozoa</taxon>
        <taxon>Platyhelminthes</taxon>
        <taxon>Cestoda</taxon>
        <taxon>Eucestoda</taxon>
        <taxon>Diphyllobothriidea</taxon>
        <taxon>Diphyllobothriidae</taxon>
        <taxon>Schistocephalus</taxon>
    </lineage>
</organism>
<dbReference type="EMBL" id="GEEE01009290">
    <property type="protein sequence ID" value="JAP53935.1"/>
    <property type="molecule type" value="Transcribed_RNA"/>
</dbReference>
<gene>
    <name evidence="1" type="ORF">TR154407</name>
</gene>
<name>A0A0X3PPS3_SCHSO</name>
<accession>A0A0X3PPS3</accession>
<dbReference type="AlphaFoldDB" id="A0A0X3PPS3"/>
<sequence length="104" mass="11386">MTSHLEGIVSASHSSLYENRVHSLYVDETCGANVDRLFGLSSSSIILTHSCHRAQVGGESDNAADAAKSRYDCKLIHVQSTVLHPPRCRAHSGHRRSNDRTDVT</sequence>
<evidence type="ECO:0000313" key="1">
    <source>
        <dbReference type="EMBL" id="JAP53935.1"/>
    </source>
</evidence>
<reference evidence="1" key="1">
    <citation type="submission" date="2016-01" db="EMBL/GenBank/DDBJ databases">
        <title>Reference transcriptome for the parasite Schistocephalus solidus: insights into the molecular evolution of parasitism.</title>
        <authorList>
            <person name="Hebert F.O."/>
            <person name="Grambauer S."/>
            <person name="Barber I."/>
            <person name="Landry C.R."/>
            <person name="Aubin-Horth N."/>
        </authorList>
    </citation>
    <scope>NUCLEOTIDE SEQUENCE</scope>
</reference>
<protein>
    <submittedName>
        <fullName evidence="1">Uncharacterized protein</fullName>
    </submittedName>
</protein>